<sequence length="50" mass="5613">MEYKEALELTGNPELAIRLLEADAKQTQAKAFAMIGDSLDRIAYRGLHLH</sequence>
<proteinExistence type="predicted"/>
<dbReference type="Proteomes" id="UP000254924">
    <property type="component" value="Unassembled WGS sequence"/>
</dbReference>
<dbReference type="AlphaFoldDB" id="A0A380K087"/>
<dbReference type="EMBL" id="UHFN01000002">
    <property type="protein sequence ID" value="SUN57950.1"/>
    <property type="molecule type" value="Genomic_DNA"/>
</dbReference>
<keyword evidence="2" id="KW-1185">Reference proteome</keyword>
<evidence type="ECO:0000313" key="2">
    <source>
        <dbReference type="Proteomes" id="UP000254924"/>
    </source>
</evidence>
<reference evidence="1 2" key="1">
    <citation type="submission" date="2018-06" db="EMBL/GenBank/DDBJ databases">
        <authorList>
            <consortium name="Pathogen Informatics"/>
            <person name="Doyle S."/>
        </authorList>
    </citation>
    <scope>NUCLEOTIDE SEQUENCE [LARGE SCALE GENOMIC DNA]</scope>
    <source>
        <strain evidence="1 2">NCTC12224</strain>
    </source>
</reference>
<evidence type="ECO:0000313" key="1">
    <source>
        <dbReference type="EMBL" id="SUN57950.1"/>
    </source>
</evidence>
<gene>
    <name evidence="1" type="ORF">NCTC12224_00030</name>
</gene>
<protein>
    <submittedName>
        <fullName evidence="1">Uncharacterized protein</fullName>
    </submittedName>
</protein>
<organism evidence="1 2">
    <name type="scientific">Streptococcus hyointestinalis</name>
    <dbReference type="NCBI Taxonomy" id="1337"/>
    <lineage>
        <taxon>Bacteria</taxon>
        <taxon>Bacillati</taxon>
        <taxon>Bacillota</taxon>
        <taxon>Bacilli</taxon>
        <taxon>Lactobacillales</taxon>
        <taxon>Streptococcaceae</taxon>
        <taxon>Streptococcus</taxon>
    </lineage>
</organism>
<accession>A0A380K087</accession>
<name>A0A380K087_9STRE</name>